<feature type="compositionally biased region" description="Low complexity" evidence="1">
    <location>
        <begin position="244"/>
        <end position="258"/>
    </location>
</feature>
<proteinExistence type="predicted"/>
<evidence type="ECO:0000259" key="2">
    <source>
        <dbReference type="Pfam" id="PF09361"/>
    </source>
</evidence>
<protein>
    <submittedName>
        <fullName evidence="3">Phasin family protein</fullName>
    </submittedName>
</protein>
<dbReference type="EMBL" id="JBHSMS010000036">
    <property type="protein sequence ID" value="MFC5511614.1"/>
    <property type="molecule type" value="Genomic_DNA"/>
</dbReference>
<dbReference type="Proteomes" id="UP001596031">
    <property type="component" value="Unassembled WGS sequence"/>
</dbReference>
<feature type="region of interest" description="Disordered" evidence="1">
    <location>
        <begin position="244"/>
        <end position="271"/>
    </location>
</feature>
<reference evidence="4" key="1">
    <citation type="journal article" date="2019" name="Int. J. Syst. Evol. Microbiol.">
        <title>The Global Catalogue of Microorganisms (GCM) 10K type strain sequencing project: providing services to taxonomists for standard genome sequencing and annotation.</title>
        <authorList>
            <consortium name="The Broad Institute Genomics Platform"/>
            <consortium name="The Broad Institute Genome Sequencing Center for Infectious Disease"/>
            <person name="Wu L."/>
            <person name="Ma J."/>
        </authorList>
    </citation>
    <scope>NUCLEOTIDE SEQUENCE [LARGE SCALE GENOMIC DNA]</scope>
    <source>
        <strain evidence="4">CCUG 38813</strain>
    </source>
</reference>
<keyword evidence="4" id="KW-1185">Reference proteome</keyword>
<evidence type="ECO:0000256" key="1">
    <source>
        <dbReference type="SAM" id="MobiDB-lite"/>
    </source>
</evidence>
<comment type="caution">
    <text evidence="3">The sequence shown here is derived from an EMBL/GenBank/DDBJ whole genome shotgun (WGS) entry which is preliminary data.</text>
</comment>
<accession>A0ABW0PM92</accession>
<sequence>MTSLPEQFSAARLTQIDNGFNLIRNLSDQALDQTGRLIALQLNASRTAIEKSTAAAHQLLALRDPRDLLALGSQSQQHLQSMFDYSRELFSIAAGASVTPLRSYSVDALNAIATSNAAAAQQTVQAAVASITPDAPEAAPAAAAQEAAAVAAPAPAAAAAPAPAPAPAAAAPASAAEPESAAQSAPAGFSIVTSDIEPGSAQTAIAQAAREMADMPDTPPHPVAASVPVEVSVEIELPKVEPVDAAPPVANTTTTTRVTEIRGTKGRRKQN</sequence>
<organism evidence="3 4">
    <name type="scientific">Massilia jejuensis</name>
    <dbReference type="NCBI Taxonomy" id="648894"/>
    <lineage>
        <taxon>Bacteria</taxon>
        <taxon>Pseudomonadati</taxon>
        <taxon>Pseudomonadota</taxon>
        <taxon>Betaproteobacteria</taxon>
        <taxon>Burkholderiales</taxon>
        <taxon>Oxalobacteraceae</taxon>
        <taxon>Telluria group</taxon>
        <taxon>Massilia</taxon>
    </lineage>
</organism>
<dbReference type="InterPro" id="IPR018968">
    <property type="entry name" value="Phasin"/>
</dbReference>
<feature type="domain" description="Phasin" evidence="2">
    <location>
        <begin position="7"/>
        <end position="97"/>
    </location>
</feature>
<dbReference type="Pfam" id="PF09361">
    <property type="entry name" value="Phasin_2"/>
    <property type="match status" value="1"/>
</dbReference>
<name>A0ABW0PM92_9BURK</name>
<evidence type="ECO:0000313" key="4">
    <source>
        <dbReference type="Proteomes" id="UP001596031"/>
    </source>
</evidence>
<gene>
    <name evidence="3" type="ORF">ACFPOU_10820</name>
</gene>
<evidence type="ECO:0000313" key="3">
    <source>
        <dbReference type="EMBL" id="MFC5511614.1"/>
    </source>
</evidence>
<feature type="region of interest" description="Disordered" evidence="1">
    <location>
        <begin position="159"/>
        <end position="182"/>
    </location>
</feature>
<dbReference type="RefSeq" id="WP_379720596.1">
    <property type="nucleotide sequence ID" value="NZ_JBHSMS010000036.1"/>
</dbReference>